<gene>
    <name evidence="4" type="ORF">Tsubulata_030448</name>
</gene>
<dbReference type="InterPro" id="IPR040256">
    <property type="entry name" value="At4g02000-like"/>
</dbReference>
<evidence type="ECO:0000256" key="1">
    <source>
        <dbReference type="PROSITE-ProRule" id="PRU00047"/>
    </source>
</evidence>
<organism evidence="4 5">
    <name type="scientific">Turnera subulata</name>
    <dbReference type="NCBI Taxonomy" id="218843"/>
    <lineage>
        <taxon>Eukaryota</taxon>
        <taxon>Viridiplantae</taxon>
        <taxon>Streptophyta</taxon>
        <taxon>Embryophyta</taxon>
        <taxon>Tracheophyta</taxon>
        <taxon>Spermatophyta</taxon>
        <taxon>Magnoliopsida</taxon>
        <taxon>eudicotyledons</taxon>
        <taxon>Gunneridae</taxon>
        <taxon>Pentapetalae</taxon>
        <taxon>rosids</taxon>
        <taxon>fabids</taxon>
        <taxon>Malpighiales</taxon>
        <taxon>Passifloraceae</taxon>
        <taxon>Turnera</taxon>
    </lineage>
</organism>
<keyword evidence="1" id="KW-0863">Zinc-finger</keyword>
<feature type="region of interest" description="Disordered" evidence="2">
    <location>
        <begin position="324"/>
        <end position="355"/>
    </location>
</feature>
<dbReference type="InterPro" id="IPR025558">
    <property type="entry name" value="DUF4283"/>
</dbReference>
<evidence type="ECO:0000256" key="2">
    <source>
        <dbReference type="SAM" id="MobiDB-lite"/>
    </source>
</evidence>
<feature type="region of interest" description="Disordered" evidence="2">
    <location>
        <begin position="371"/>
        <end position="395"/>
    </location>
</feature>
<dbReference type="PROSITE" id="PS50158">
    <property type="entry name" value="ZF_CCHC"/>
    <property type="match status" value="1"/>
</dbReference>
<dbReference type="PANTHER" id="PTHR31286">
    <property type="entry name" value="GLYCINE-RICH CELL WALL STRUCTURAL PROTEIN 1.8-LIKE"/>
    <property type="match status" value="1"/>
</dbReference>
<sequence length="395" mass="44991">MRTIRQVWKASHDVHISQLDKNLFVFQFHHWRDKERVLEQEPWNFHNQIVLLREVKGFEQPSELSVFHVPIWARTYDVPLNYIREHFIEQLGNKMGSFLQLDPDRGLGQGKFIQFRVVKDVRTPILRGSTVTLKDGKEAWIYYKYERLPFFFYHCGRMGHIAKDCSLVDDDDLLNPALYQYGEELRASPLRRPVLFHGERNTDKVRRKLVFKPSRLGGTSSEGVQSRSGSGRRVKEMNCESHNGTANHGVTVENKISSKLTGINGEDVVIISDRPESILKLSLILAGLPNSWNDFELPALLHQNLENTVLKVIALGIQEKEPTPSAKCKRLARRPTTGTGSMSSEGSQVKRKVDNGAVSLDLMEIDLVGKKRRDNTSSVEADGHSLVMEAAEQPR</sequence>
<accession>A0A9Q0JJS0</accession>
<protein>
    <recommendedName>
        <fullName evidence="3">CCHC-type domain-containing protein</fullName>
    </recommendedName>
</protein>
<feature type="compositionally biased region" description="Low complexity" evidence="2">
    <location>
        <begin position="336"/>
        <end position="347"/>
    </location>
</feature>
<dbReference type="InterPro" id="IPR025836">
    <property type="entry name" value="Zn_knuckle_CX2CX4HX4C"/>
</dbReference>
<keyword evidence="1" id="KW-0479">Metal-binding</keyword>
<dbReference type="PANTHER" id="PTHR31286:SF167">
    <property type="entry name" value="OS09G0268800 PROTEIN"/>
    <property type="match status" value="1"/>
</dbReference>
<evidence type="ECO:0000313" key="4">
    <source>
        <dbReference type="EMBL" id="KAJ4844333.1"/>
    </source>
</evidence>
<dbReference type="AlphaFoldDB" id="A0A9Q0JJS0"/>
<reference evidence="4" key="1">
    <citation type="submission" date="2022-02" db="EMBL/GenBank/DDBJ databases">
        <authorList>
            <person name="Henning P.M."/>
            <person name="McCubbin A.G."/>
            <person name="Shore J.S."/>
        </authorList>
    </citation>
    <scope>NUCLEOTIDE SEQUENCE</scope>
    <source>
        <strain evidence="4">F60SS</strain>
        <tissue evidence="4">Leaves</tissue>
    </source>
</reference>
<name>A0A9Q0JJS0_9ROSI</name>
<dbReference type="GO" id="GO:0008270">
    <property type="term" value="F:zinc ion binding"/>
    <property type="evidence" value="ECO:0007669"/>
    <property type="project" value="UniProtKB-KW"/>
</dbReference>
<dbReference type="OrthoDB" id="1939268at2759"/>
<evidence type="ECO:0000259" key="3">
    <source>
        <dbReference type="PROSITE" id="PS50158"/>
    </source>
</evidence>
<keyword evidence="1" id="KW-0862">Zinc</keyword>
<feature type="domain" description="CCHC-type" evidence="3">
    <location>
        <begin position="153"/>
        <end position="165"/>
    </location>
</feature>
<comment type="caution">
    <text evidence="4">The sequence shown here is derived from an EMBL/GenBank/DDBJ whole genome shotgun (WGS) entry which is preliminary data.</text>
</comment>
<keyword evidence="5" id="KW-1185">Reference proteome</keyword>
<dbReference type="Pfam" id="PF14111">
    <property type="entry name" value="DUF4283"/>
    <property type="match status" value="1"/>
</dbReference>
<dbReference type="Pfam" id="PF14392">
    <property type="entry name" value="zf-CCHC_4"/>
    <property type="match status" value="1"/>
</dbReference>
<evidence type="ECO:0000313" key="5">
    <source>
        <dbReference type="Proteomes" id="UP001141552"/>
    </source>
</evidence>
<dbReference type="Proteomes" id="UP001141552">
    <property type="component" value="Unassembled WGS sequence"/>
</dbReference>
<dbReference type="EMBL" id="JAKUCV010001981">
    <property type="protein sequence ID" value="KAJ4844333.1"/>
    <property type="molecule type" value="Genomic_DNA"/>
</dbReference>
<dbReference type="InterPro" id="IPR001878">
    <property type="entry name" value="Znf_CCHC"/>
</dbReference>
<dbReference type="GO" id="GO:0003676">
    <property type="term" value="F:nucleic acid binding"/>
    <property type="evidence" value="ECO:0007669"/>
    <property type="project" value="InterPro"/>
</dbReference>
<proteinExistence type="predicted"/>
<reference evidence="4" key="2">
    <citation type="journal article" date="2023" name="Plants (Basel)">
        <title>Annotation of the Turnera subulata (Passifloraceae) Draft Genome Reveals the S-Locus Evolved after the Divergence of Turneroideae from Passifloroideae in a Stepwise Manner.</title>
        <authorList>
            <person name="Henning P.M."/>
            <person name="Roalson E.H."/>
            <person name="Mir W."/>
            <person name="McCubbin A.G."/>
            <person name="Shore J.S."/>
        </authorList>
    </citation>
    <scope>NUCLEOTIDE SEQUENCE</scope>
    <source>
        <strain evidence="4">F60SS</strain>
    </source>
</reference>